<reference evidence="2" key="1">
    <citation type="journal article" date="2012" name="PLoS Genet.">
        <title>The genomes of the fungal plant pathogens Cladosporium fulvum and Dothistroma septosporum reveal adaptation to different hosts and lifestyles but also signatures of common ancestry.</title>
        <authorList>
            <person name="de Wit P.J.G.M."/>
            <person name="van der Burgt A."/>
            <person name="Oekmen B."/>
            <person name="Stergiopoulos I."/>
            <person name="Abd-Elsalam K.A."/>
            <person name="Aerts A.L."/>
            <person name="Bahkali A.H."/>
            <person name="Beenen H.G."/>
            <person name="Chettri P."/>
            <person name="Cox M.P."/>
            <person name="Datema E."/>
            <person name="de Vries R.P."/>
            <person name="Dhillon B."/>
            <person name="Ganley A.R."/>
            <person name="Griffiths S.A."/>
            <person name="Guo Y."/>
            <person name="Hamelin R.C."/>
            <person name="Henrissat B."/>
            <person name="Kabir M.S."/>
            <person name="Jashni M.K."/>
            <person name="Kema G."/>
            <person name="Klaubauf S."/>
            <person name="Lapidus A."/>
            <person name="Levasseur A."/>
            <person name="Lindquist E."/>
            <person name="Mehrabi R."/>
            <person name="Ohm R.A."/>
            <person name="Owen T.J."/>
            <person name="Salamov A."/>
            <person name="Schwelm A."/>
            <person name="Schijlen E."/>
            <person name="Sun H."/>
            <person name="van den Burg H.A."/>
            <person name="van Ham R.C.H.J."/>
            <person name="Zhang S."/>
            <person name="Goodwin S.B."/>
            <person name="Grigoriev I.V."/>
            <person name="Collemare J."/>
            <person name="Bradshaw R.E."/>
        </authorList>
    </citation>
    <scope>NUCLEOTIDE SEQUENCE [LARGE SCALE GENOMIC DNA]</scope>
    <source>
        <strain evidence="2">NZE10 / CBS 128990</strain>
    </source>
</reference>
<dbReference type="Proteomes" id="UP000016933">
    <property type="component" value="Unassembled WGS sequence"/>
</dbReference>
<dbReference type="OrthoDB" id="45518at2759"/>
<name>M2XZZ3_DOTSN</name>
<gene>
    <name evidence="1" type="ORF">DOTSEDRAFT_28881</name>
</gene>
<keyword evidence="2" id="KW-1185">Reference proteome</keyword>
<dbReference type="HOGENOM" id="CLU_2170994_0_0_1"/>
<evidence type="ECO:0000313" key="1">
    <source>
        <dbReference type="EMBL" id="EME38654.1"/>
    </source>
</evidence>
<sequence length="110" mass="11762">MSVRNYSAETARDTTTADAVYGVTEKLNALAGDDGSRGDIGHLQMPKLLQLVGKMDEDNTDVRKIEFASAPTSSSRMFDFSGPGSISGGKVTATQMQAVLECLDKLTERS</sequence>
<evidence type="ECO:0000313" key="2">
    <source>
        <dbReference type="Proteomes" id="UP000016933"/>
    </source>
</evidence>
<accession>M2XZZ3</accession>
<reference evidence="1 2" key="2">
    <citation type="journal article" date="2012" name="PLoS Pathog.">
        <title>Diverse lifestyles and strategies of plant pathogenesis encoded in the genomes of eighteen Dothideomycetes fungi.</title>
        <authorList>
            <person name="Ohm R.A."/>
            <person name="Feau N."/>
            <person name="Henrissat B."/>
            <person name="Schoch C.L."/>
            <person name="Horwitz B.A."/>
            <person name="Barry K.W."/>
            <person name="Condon B.J."/>
            <person name="Copeland A.C."/>
            <person name="Dhillon B."/>
            <person name="Glaser F."/>
            <person name="Hesse C.N."/>
            <person name="Kosti I."/>
            <person name="LaButti K."/>
            <person name="Lindquist E.A."/>
            <person name="Lucas S."/>
            <person name="Salamov A.A."/>
            <person name="Bradshaw R.E."/>
            <person name="Ciuffetti L."/>
            <person name="Hamelin R.C."/>
            <person name="Kema G.H.J."/>
            <person name="Lawrence C."/>
            <person name="Scott J.A."/>
            <person name="Spatafora J.W."/>
            <person name="Turgeon B.G."/>
            <person name="de Wit P.J.G.M."/>
            <person name="Zhong S."/>
            <person name="Goodwin S.B."/>
            <person name="Grigoriev I.V."/>
        </authorList>
    </citation>
    <scope>NUCLEOTIDE SEQUENCE [LARGE SCALE GENOMIC DNA]</scope>
    <source>
        <strain evidence="2">NZE10 / CBS 128990</strain>
    </source>
</reference>
<organism evidence="1 2">
    <name type="scientific">Dothistroma septosporum (strain NZE10 / CBS 128990)</name>
    <name type="common">Red band needle blight fungus</name>
    <name type="synonym">Mycosphaerella pini</name>
    <dbReference type="NCBI Taxonomy" id="675120"/>
    <lineage>
        <taxon>Eukaryota</taxon>
        <taxon>Fungi</taxon>
        <taxon>Dikarya</taxon>
        <taxon>Ascomycota</taxon>
        <taxon>Pezizomycotina</taxon>
        <taxon>Dothideomycetes</taxon>
        <taxon>Dothideomycetidae</taxon>
        <taxon>Mycosphaerellales</taxon>
        <taxon>Mycosphaerellaceae</taxon>
        <taxon>Dothistroma</taxon>
    </lineage>
</organism>
<proteinExistence type="predicted"/>
<dbReference type="AlphaFoldDB" id="M2XZZ3"/>
<dbReference type="EMBL" id="KB446546">
    <property type="protein sequence ID" value="EME38654.1"/>
    <property type="molecule type" value="Genomic_DNA"/>
</dbReference>
<protein>
    <submittedName>
        <fullName evidence="1">Uncharacterized protein</fullName>
    </submittedName>
</protein>